<evidence type="ECO:0000313" key="4">
    <source>
        <dbReference type="Proteomes" id="UP001225644"/>
    </source>
</evidence>
<gene>
    <name evidence="3" type="ORF">J2Z49_001673</name>
</gene>
<dbReference type="PANTHER" id="PTHR10949:SF0">
    <property type="entry name" value="LIPOYL SYNTHASE, MITOCHONDRIAL"/>
    <property type="match status" value="1"/>
</dbReference>
<accession>A0ABU0B1F1</accession>
<keyword evidence="2" id="KW-0479">Metal-binding</keyword>
<comment type="cofactor">
    <cofactor evidence="1">
        <name>[4Fe-4S] cluster</name>
        <dbReference type="ChEBI" id="CHEBI:49883"/>
    </cofactor>
</comment>
<evidence type="ECO:0000313" key="3">
    <source>
        <dbReference type="EMBL" id="MDQ0286559.1"/>
    </source>
</evidence>
<organism evidence="3 4">
    <name type="scientific">Desulfofundulus luciae</name>
    <dbReference type="NCBI Taxonomy" id="74702"/>
    <lineage>
        <taxon>Bacteria</taxon>
        <taxon>Bacillati</taxon>
        <taxon>Bacillota</taxon>
        <taxon>Clostridia</taxon>
        <taxon>Eubacteriales</taxon>
        <taxon>Peptococcaceae</taxon>
        <taxon>Desulfofundulus</taxon>
    </lineage>
</organism>
<dbReference type="RefSeq" id="WP_307401885.1">
    <property type="nucleotide sequence ID" value="NZ_JAUSUX010000011.1"/>
</dbReference>
<dbReference type="Proteomes" id="UP001225644">
    <property type="component" value="Unassembled WGS sequence"/>
</dbReference>
<evidence type="ECO:0000256" key="1">
    <source>
        <dbReference type="ARBA" id="ARBA00001966"/>
    </source>
</evidence>
<protein>
    <submittedName>
        <fullName evidence="3">Lipoate synthase</fullName>
    </submittedName>
</protein>
<keyword evidence="2" id="KW-0408">Iron</keyword>
<proteinExistence type="predicted"/>
<sequence>MAPSEEEMLDMYRKMLLIRKSTKSEIMVGLGEEPAEVLAVMNDLREAGCDYITIGQYLQPTPGRLPVHGYVAPAMFRWYEEQCLRKGFRKADCGPLVRSSYTPGLLSDPAGAAVTGHRILRVSGNKSVGRYANESTF</sequence>
<dbReference type="EMBL" id="JAUSUX010000011">
    <property type="protein sequence ID" value="MDQ0286559.1"/>
    <property type="molecule type" value="Genomic_DNA"/>
</dbReference>
<keyword evidence="2" id="KW-0411">Iron-sulfur</keyword>
<keyword evidence="2" id="KW-0004">4Fe-4S</keyword>
<evidence type="ECO:0000256" key="2">
    <source>
        <dbReference type="ARBA" id="ARBA00022485"/>
    </source>
</evidence>
<dbReference type="PANTHER" id="PTHR10949">
    <property type="entry name" value="LIPOYL SYNTHASE"/>
    <property type="match status" value="1"/>
</dbReference>
<dbReference type="InterPro" id="IPR003698">
    <property type="entry name" value="Lipoyl_synth"/>
</dbReference>
<comment type="caution">
    <text evidence="3">The sequence shown here is derived from an EMBL/GenBank/DDBJ whole genome shotgun (WGS) entry which is preliminary data.</text>
</comment>
<keyword evidence="4" id="KW-1185">Reference proteome</keyword>
<dbReference type="InterPro" id="IPR058240">
    <property type="entry name" value="rSAM_sf"/>
</dbReference>
<dbReference type="SUPFAM" id="SSF102114">
    <property type="entry name" value="Radical SAM enzymes"/>
    <property type="match status" value="1"/>
</dbReference>
<reference evidence="3 4" key="1">
    <citation type="submission" date="2023-07" db="EMBL/GenBank/DDBJ databases">
        <title>Genomic Encyclopedia of Type Strains, Phase IV (KMG-IV): sequencing the most valuable type-strain genomes for metagenomic binning, comparative biology and taxonomic classification.</title>
        <authorList>
            <person name="Goeker M."/>
        </authorList>
    </citation>
    <scope>NUCLEOTIDE SEQUENCE [LARGE SCALE GENOMIC DNA]</scope>
    <source>
        <strain evidence="3 4">DSM 12396</strain>
    </source>
</reference>
<name>A0ABU0B1F1_9FIRM</name>